<reference evidence="1 2" key="1">
    <citation type="submission" date="2023-07" db="EMBL/GenBank/DDBJ databases">
        <title>Genomic Encyclopedia of Type Strains, Phase IV (KMG-IV): sequencing the most valuable type-strain genomes for metagenomic binning, comparative biology and taxonomic classification.</title>
        <authorList>
            <person name="Goeker M."/>
        </authorList>
    </citation>
    <scope>NUCLEOTIDE SEQUENCE [LARGE SCALE GENOMIC DNA]</scope>
    <source>
        <strain evidence="1 2">DSM 12396</strain>
    </source>
</reference>
<sequence>MQTPVLRAARDNRQIVAGNGTLTLRTPGAALHNGKGDYRMDGLAKLN</sequence>
<keyword evidence="2" id="KW-1185">Reference proteome</keyword>
<evidence type="ECO:0000313" key="1">
    <source>
        <dbReference type="EMBL" id="MDQ0285829.1"/>
    </source>
</evidence>
<dbReference type="RefSeq" id="WP_307400249.1">
    <property type="nucleotide sequence ID" value="NZ_JAUSUX010000005.1"/>
</dbReference>
<organism evidence="1 2">
    <name type="scientific">Desulfofundulus luciae</name>
    <dbReference type="NCBI Taxonomy" id="74702"/>
    <lineage>
        <taxon>Bacteria</taxon>
        <taxon>Bacillati</taxon>
        <taxon>Bacillota</taxon>
        <taxon>Clostridia</taxon>
        <taxon>Eubacteriales</taxon>
        <taxon>Peptococcaceae</taxon>
        <taxon>Desulfofundulus</taxon>
    </lineage>
</organism>
<gene>
    <name evidence="1" type="ORF">J2Z49_000934</name>
</gene>
<proteinExistence type="predicted"/>
<protein>
    <submittedName>
        <fullName evidence="1">Uncharacterized protein</fullName>
    </submittedName>
</protein>
<accession>A0ABU0AZC8</accession>
<dbReference type="EMBL" id="JAUSUX010000005">
    <property type="protein sequence ID" value="MDQ0285829.1"/>
    <property type="molecule type" value="Genomic_DNA"/>
</dbReference>
<comment type="caution">
    <text evidence="1">The sequence shown here is derived from an EMBL/GenBank/DDBJ whole genome shotgun (WGS) entry which is preliminary data.</text>
</comment>
<dbReference type="Proteomes" id="UP001225644">
    <property type="component" value="Unassembled WGS sequence"/>
</dbReference>
<evidence type="ECO:0000313" key="2">
    <source>
        <dbReference type="Proteomes" id="UP001225644"/>
    </source>
</evidence>
<name>A0ABU0AZC8_9FIRM</name>